<dbReference type="Proteomes" id="UP000033854">
    <property type="component" value="Unassembled WGS sequence"/>
</dbReference>
<evidence type="ECO:0000256" key="6">
    <source>
        <dbReference type="ARBA" id="ARBA00038076"/>
    </source>
</evidence>
<feature type="domain" description="ABC3 transporter permease C-terminal" evidence="8">
    <location>
        <begin position="283"/>
        <end position="394"/>
    </location>
</feature>
<protein>
    <submittedName>
        <fullName evidence="10">ABC transporter, permease protein</fullName>
    </submittedName>
</protein>
<evidence type="ECO:0000256" key="2">
    <source>
        <dbReference type="ARBA" id="ARBA00022475"/>
    </source>
</evidence>
<organism evidence="10 11">
    <name type="scientific">Candidatus Collierbacteria bacterium GW2011_GWA2_42_17</name>
    <dbReference type="NCBI Taxonomy" id="1618378"/>
    <lineage>
        <taxon>Bacteria</taxon>
        <taxon>Candidatus Collieribacteriota</taxon>
    </lineage>
</organism>
<evidence type="ECO:0000313" key="11">
    <source>
        <dbReference type="Proteomes" id="UP000033854"/>
    </source>
</evidence>
<dbReference type="GO" id="GO:0022857">
    <property type="term" value="F:transmembrane transporter activity"/>
    <property type="evidence" value="ECO:0007669"/>
    <property type="project" value="TreeGrafter"/>
</dbReference>
<keyword evidence="5 7" id="KW-0472">Membrane</keyword>
<dbReference type="GO" id="GO:0005886">
    <property type="term" value="C:plasma membrane"/>
    <property type="evidence" value="ECO:0007669"/>
    <property type="project" value="UniProtKB-SubCell"/>
</dbReference>
<feature type="domain" description="MacB-like periplasmic core" evidence="9">
    <location>
        <begin position="25"/>
        <end position="247"/>
    </location>
</feature>
<dbReference type="InterPro" id="IPR025857">
    <property type="entry name" value="MacB_PCD"/>
</dbReference>
<evidence type="ECO:0000313" key="10">
    <source>
        <dbReference type="EMBL" id="KKS42654.1"/>
    </source>
</evidence>
<dbReference type="EMBL" id="LCDA01000008">
    <property type="protein sequence ID" value="KKS42654.1"/>
    <property type="molecule type" value="Genomic_DNA"/>
</dbReference>
<gene>
    <name evidence="10" type="ORF">UV06_C0008G0019</name>
</gene>
<evidence type="ECO:0000259" key="9">
    <source>
        <dbReference type="Pfam" id="PF12704"/>
    </source>
</evidence>
<evidence type="ECO:0000256" key="4">
    <source>
        <dbReference type="ARBA" id="ARBA00022989"/>
    </source>
</evidence>
<dbReference type="Pfam" id="PF12704">
    <property type="entry name" value="MacB_PCD"/>
    <property type="match status" value="1"/>
</dbReference>
<comment type="similarity">
    <text evidence="6">Belongs to the ABC-4 integral membrane protein family.</text>
</comment>
<sequence>MTNLMVIKQLYMAAFADFRRDKVRTGLTSLGITIGVLSVVLLIALGLGLKNYISQQFENMGANLIMIMPGSGFSSGTMGAGMIGSGMVEFDEKDARDLQKIPNLKYVVPLFFKSTVISSADAEKIGYIMAANEDLFPLLNVQAEYGEIWGKTEINKKSKVAVIGAIMAEDLFENPSDAIGKTVRVEGVRLKIIGVGKKIGDPEQDKALFIPYTTAYGSINPNKTFWSIYLGVPSKDMVPGVSEAAKEILLKRYDKDKFSVSEQSEILSTVDQIFGIINIVLIAIGSISLLVGGIGIMNIMYATVTERTREVGIRRAIGATKRDILLQFLSESTLLSVFGGLMGLLLATGIILLVRIWFPVALNVVAVIVAIGVSSAIGIFFGVSPAKKAANLSPIDAIRYE</sequence>
<evidence type="ECO:0000256" key="1">
    <source>
        <dbReference type="ARBA" id="ARBA00004651"/>
    </source>
</evidence>
<evidence type="ECO:0000256" key="3">
    <source>
        <dbReference type="ARBA" id="ARBA00022692"/>
    </source>
</evidence>
<dbReference type="InterPro" id="IPR050250">
    <property type="entry name" value="Macrolide_Exporter_MacB"/>
</dbReference>
<comment type="caution">
    <text evidence="10">The sequence shown here is derived from an EMBL/GenBank/DDBJ whole genome shotgun (WGS) entry which is preliminary data.</text>
</comment>
<feature type="transmembrane region" description="Helical" evidence="7">
    <location>
        <begin position="325"/>
        <end position="354"/>
    </location>
</feature>
<feature type="transmembrane region" description="Helical" evidence="7">
    <location>
        <begin position="27"/>
        <end position="49"/>
    </location>
</feature>
<dbReference type="Pfam" id="PF02687">
    <property type="entry name" value="FtsX"/>
    <property type="match status" value="1"/>
</dbReference>
<evidence type="ECO:0000259" key="8">
    <source>
        <dbReference type="Pfam" id="PF02687"/>
    </source>
</evidence>
<keyword evidence="2" id="KW-1003">Cell membrane</keyword>
<keyword evidence="4 7" id="KW-1133">Transmembrane helix</keyword>
<dbReference type="PANTHER" id="PTHR30572">
    <property type="entry name" value="MEMBRANE COMPONENT OF TRANSPORTER-RELATED"/>
    <property type="match status" value="1"/>
</dbReference>
<dbReference type="AlphaFoldDB" id="A0A0G0Z1M4"/>
<feature type="transmembrane region" description="Helical" evidence="7">
    <location>
        <begin position="360"/>
        <end position="383"/>
    </location>
</feature>
<feature type="transmembrane region" description="Helical" evidence="7">
    <location>
        <begin position="273"/>
        <end position="304"/>
    </location>
</feature>
<dbReference type="PANTHER" id="PTHR30572:SF4">
    <property type="entry name" value="ABC TRANSPORTER PERMEASE YTRF"/>
    <property type="match status" value="1"/>
</dbReference>
<dbReference type="InterPro" id="IPR003838">
    <property type="entry name" value="ABC3_permease_C"/>
</dbReference>
<keyword evidence="3 7" id="KW-0812">Transmembrane</keyword>
<evidence type="ECO:0000256" key="7">
    <source>
        <dbReference type="SAM" id="Phobius"/>
    </source>
</evidence>
<evidence type="ECO:0000256" key="5">
    <source>
        <dbReference type="ARBA" id="ARBA00023136"/>
    </source>
</evidence>
<comment type="subcellular location">
    <subcellularLocation>
        <location evidence="1">Cell membrane</location>
        <topology evidence="1">Multi-pass membrane protein</topology>
    </subcellularLocation>
</comment>
<accession>A0A0G0Z1M4</accession>
<proteinExistence type="inferred from homology"/>
<reference evidence="10 11" key="1">
    <citation type="journal article" date="2015" name="Nature">
        <title>rRNA introns, odd ribosomes, and small enigmatic genomes across a large radiation of phyla.</title>
        <authorList>
            <person name="Brown C.T."/>
            <person name="Hug L.A."/>
            <person name="Thomas B.C."/>
            <person name="Sharon I."/>
            <person name="Castelle C.J."/>
            <person name="Singh A."/>
            <person name="Wilkins M.J."/>
            <person name="Williams K.H."/>
            <person name="Banfield J.F."/>
        </authorList>
    </citation>
    <scope>NUCLEOTIDE SEQUENCE [LARGE SCALE GENOMIC DNA]</scope>
</reference>
<name>A0A0G0Z1M4_9BACT</name>